<name>A0AAV3U7V0_9ALTE</name>
<feature type="binding site" evidence="6">
    <location>
        <position position="150"/>
    </location>
    <ligand>
        <name>S-adenosyl-L-methionine</name>
        <dbReference type="ChEBI" id="CHEBI:59789"/>
    </ligand>
</feature>
<comment type="similarity">
    <text evidence="6">Belongs to the methyltransferase superfamily. RNA methyltransferase RsmG family.</text>
</comment>
<dbReference type="PANTHER" id="PTHR31760:SF0">
    <property type="entry name" value="S-ADENOSYL-L-METHIONINE-DEPENDENT METHYLTRANSFERASES SUPERFAMILY PROTEIN"/>
    <property type="match status" value="1"/>
</dbReference>
<dbReference type="EMBL" id="BAABLX010000075">
    <property type="protein sequence ID" value="GAA4957475.1"/>
    <property type="molecule type" value="Genomic_DNA"/>
</dbReference>
<dbReference type="NCBIfam" id="TIGR00138">
    <property type="entry name" value="rsmG_gidB"/>
    <property type="match status" value="1"/>
</dbReference>
<keyword evidence="1 6" id="KW-0963">Cytoplasm</keyword>
<proteinExistence type="inferred from homology"/>
<dbReference type="CDD" id="cd02440">
    <property type="entry name" value="AdoMet_MTases"/>
    <property type="match status" value="1"/>
</dbReference>
<sequence length="216" mass="23937">MQTELTSAQQASLRQGCAAMEIALSETQCQLLGQYLVLFHKWNKAYNLSSVRKLDDMVGRHVLDSLSVLNHLANDNAQRFIDVGTGGGLPGIPLAIALPHWQWTLLDSNGKKTRFLTEVVARLQLSNVQVANVRVEAFTPEQPFDGVISRAFASLEDMITGCRHLLTDGGYFWAMKGQYPSAELDAKPGDIQLLQTWPLEVPGEVGERHLLQLRKG</sequence>
<evidence type="ECO:0000256" key="3">
    <source>
        <dbReference type="ARBA" id="ARBA00022603"/>
    </source>
</evidence>
<evidence type="ECO:0000256" key="1">
    <source>
        <dbReference type="ARBA" id="ARBA00022490"/>
    </source>
</evidence>
<dbReference type="Proteomes" id="UP001409585">
    <property type="component" value="Unassembled WGS sequence"/>
</dbReference>
<evidence type="ECO:0000256" key="2">
    <source>
        <dbReference type="ARBA" id="ARBA00022552"/>
    </source>
</evidence>
<dbReference type="InterPro" id="IPR029063">
    <property type="entry name" value="SAM-dependent_MTases_sf"/>
</dbReference>
<keyword evidence="2 6" id="KW-0698">rRNA processing</keyword>
<keyword evidence="3 6" id="KW-0489">Methyltransferase</keyword>
<comment type="catalytic activity">
    <reaction evidence="6">
        <text>guanosine(527) in 16S rRNA + S-adenosyl-L-methionine = N(7)-methylguanosine(527) in 16S rRNA + S-adenosyl-L-homocysteine</text>
        <dbReference type="Rhea" id="RHEA:42732"/>
        <dbReference type="Rhea" id="RHEA-COMP:10209"/>
        <dbReference type="Rhea" id="RHEA-COMP:10210"/>
        <dbReference type="ChEBI" id="CHEBI:57856"/>
        <dbReference type="ChEBI" id="CHEBI:59789"/>
        <dbReference type="ChEBI" id="CHEBI:74269"/>
        <dbReference type="ChEBI" id="CHEBI:74480"/>
        <dbReference type="EC" id="2.1.1.170"/>
    </reaction>
</comment>
<keyword evidence="4 6" id="KW-0808">Transferase</keyword>
<dbReference type="PANTHER" id="PTHR31760">
    <property type="entry name" value="S-ADENOSYL-L-METHIONINE-DEPENDENT METHYLTRANSFERASES SUPERFAMILY PROTEIN"/>
    <property type="match status" value="1"/>
</dbReference>
<dbReference type="Pfam" id="PF02527">
    <property type="entry name" value="GidB"/>
    <property type="match status" value="1"/>
</dbReference>
<evidence type="ECO:0000256" key="6">
    <source>
        <dbReference type="HAMAP-Rule" id="MF_00074"/>
    </source>
</evidence>
<evidence type="ECO:0000256" key="5">
    <source>
        <dbReference type="ARBA" id="ARBA00022691"/>
    </source>
</evidence>
<organism evidence="7 8">
    <name type="scientific">Halioxenophilus aromaticivorans</name>
    <dbReference type="NCBI Taxonomy" id="1306992"/>
    <lineage>
        <taxon>Bacteria</taxon>
        <taxon>Pseudomonadati</taxon>
        <taxon>Pseudomonadota</taxon>
        <taxon>Gammaproteobacteria</taxon>
        <taxon>Alteromonadales</taxon>
        <taxon>Alteromonadaceae</taxon>
        <taxon>Halioxenophilus</taxon>
    </lineage>
</organism>
<dbReference type="Gene3D" id="3.40.50.150">
    <property type="entry name" value="Vaccinia Virus protein VP39"/>
    <property type="match status" value="1"/>
</dbReference>
<dbReference type="GO" id="GO:0070043">
    <property type="term" value="F:rRNA (guanine-N7-)-methyltransferase activity"/>
    <property type="evidence" value="ECO:0007669"/>
    <property type="project" value="UniProtKB-UniRule"/>
</dbReference>
<dbReference type="InterPro" id="IPR003682">
    <property type="entry name" value="rRNA_ssu_MeTfrase_G"/>
</dbReference>
<gene>
    <name evidence="6 7" type="primary">rsmG</name>
    <name evidence="7" type="ORF">GCM10025791_42500</name>
</gene>
<comment type="caution">
    <text evidence="7">The sequence shown here is derived from an EMBL/GenBank/DDBJ whole genome shotgun (WGS) entry which is preliminary data.</text>
</comment>
<evidence type="ECO:0000313" key="7">
    <source>
        <dbReference type="EMBL" id="GAA4957475.1"/>
    </source>
</evidence>
<dbReference type="PIRSF" id="PIRSF003078">
    <property type="entry name" value="GidB"/>
    <property type="match status" value="1"/>
</dbReference>
<dbReference type="EC" id="2.1.1.170" evidence="6"/>
<evidence type="ECO:0000256" key="4">
    <source>
        <dbReference type="ARBA" id="ARBA00022679"/>
    </source>
</evidence>
<accession>A0AAV3U7V0</accession>
<feature type="binding site" evidence="6">
    <location>
        <position position="89"/>
    </location>
    <ligand>
        <name>S-adenosyl-L-methionine</name>
        <dbReference type="ChEBI" id="CHEBI:59789"/>
    </ligand>
</feature>
<comment type="function">
    <text evidence="6">Specifically methylates the N7 position of guanine in position 527 of 16S rRNA.</text>
</comment>
<feature type="binding site" evidence="6">
    <location>
        <begin position="135"/>
        <end position="136"/>
    </location>
    <ligand>
        <name>S-adenosyl-L-methionine</name>
        <dbReference type="ChEBI" id="CHEBI:59789"/>
    </ligand>
</feature>
<keyword evidence="8" id="KW-1185">Reference proteome</keyword>
<evidence type="ECO:0000313" key="8">
    <source>
        <dbReference type="Proteomes" id="UP001409585"/>
    </source>
</evidence>
<comment type="subcellular location">
    <subcellularLocation>
        <location evidence="6">Cytoplasm</location>
    </subcellularLocation>
</comment>
<dbReference type="SUPFAM" id="SSF53335">
    <property type="entry name" value="S-adenosyl-L-methionine-dependent methyltransferases"/>
    <property type="match status" value="1"/>
</dbReference>
<dbReference type="HAMAP" id="MF_00074">
    <property type="entry name" value="16SrRNA_methyltr_G"/>
    <property type="match status" value="1"/>
</dbReference>
<keyword evidence="5 6" id="KW-0949">S-adenosyl-L-methionine</keyword>
<feature type="binding site" evidence="6">
    <location>
        <position position="84"/>
    </location>
    <ligand>
        <name>S-adenosyl-L-methionine</name>
        <dbReference type="ChEBI" id="CHEBI:59789"/>
    </ligand>
</feature>
<reference evidence="8" key="1">
    <citation type="journal article" date="2019" name="Int. J. Syst. Evol. Microbiol.">
        <title>The Global Catalogue of Microorganisms (GCM) 10K type strain sequencing project: providing services to taxonomists for standard genome sequencing and annotation.</title>
        <authorList>
            <consortium name="The Broad Institute Genomics Platform"/>
            <consortium name="The Broad Institute Genome Sequencing Center for Infectious Disease"/>
            <person name="Wu L."/>
            <person name="Ma J."/>
        </authorList>
    </citation>
    <scope>NUCLEOTIDE SEQUENCE [LARGE SCALE GENOMIC DNA]</scope>
    <source>
        <strain evidence="8">JCM 19134</strain>
    </source>
</reference>
<comment type="caution">
    <text evidence="6">Lacks conserved residue(s) required for the propagation of feature annotation.</text>
</comment>
<protein>
    <recommendedName>
        <fullName evidence="6">Ribosomal RNA small subunit methyltransferase G</fullName>
        <ecNumber evidence="6">2.1.1.170</ecNumber>
    </recommendedName>
    <alternativeName>
        <fullName evidence="6">16S rRNA 7-methylguanosine methyltransferase</fullName>
        <shortName evidence="6">16S rRNA m7G methyltransferase</shortName>
    </alternativeName>
</protein>
<dbReference type="AlphaFoldDB" id="A0AAV3U7V0"/>
<dbReference type="GO" id="GO:0005829">
    <property type="term" value="C:cytosol"/>
    <property type="evidence" value="ECO:0007669"/>
    <property type="project" value="TreeGrafter"/>
</dbReference>